<organism evidence="8 9">
    <name type="scientific">Pedobacter montanisoli</name>
    <dbReference type="NCBI Taxonomy" id="2923277"/>
    <lineage>
        <taxon>Bacteria</taxon>
        <taxon>Pseudomonadati</taxon>
        <taxon>Bacteroidota</taxon>
        <taxon>Sphingobacteriia</taxon>
        <taxon>Sphingobacteriales</taxon>
        <taxon>Sphingobacteriaceae</taxon>
        <taxon>Pedobacter</taxon>
    </lineage>
</organism>
<comment type="caution">
    <text evidence="8">The sequence shown here is derived from an EMBL/GenBank/DDBJ whole genome shotgun (WGS) entry which is preliminary data.</text>
</comment>
<dbReference type="PROSITE" id="PS50059">
    <property type="entry name" value="FKBP_PPIASE"/>
    <property type="match status" value="2"/>
</dbReference>
<dbReference type="RefSeq" id="WP_243357542.1">
    <property type="nucleotide sequence ID" value="NZ_JALGBH010000001.1"/>
</dbReference>
<dbReference type="PANTHER" id="PTHR43811">
    <property type="entry name" value="FKBP-TYPE PEPTIDYL-PROLYL CIS-TRANS ISOMERASE FKPA"/>
    <property type="match status" value="1"/>
</dbReference>
<dbReference type="GO" id="GO:0003755">
    <property type="term" value="F:peptidyl-prolyl cis-trans isomerase activity"/>
    <property type="evidence" value="ECO:0007669"/>
    <property type="project" value="UniProtKB-EC"/>
</dbReference>
<evidence type="ECO:0000259" key="7">
    <source>
        <dbReference type="PROSITE" id="PS50059"/>
    </source>
</evidence>
<keyword evidence="3 5" id="KW-0697">Rotamase</keyword>
<dbReference type="InterPro" id="IPR046357">
    <property type="entry name" value="PPIase_dom_sf"/>
</dbReference>
<comment type="similarity">
    <text evidence="2 6">Belongs to the FKBP-type PPIase family.</text>
</comment>
<evidence type="ECO:0000256" key="4">
    <source>
        <dbReference type="ARBA" id="ARBA00023235"/>
    </source>
</evidence>
<reference evidence="8" key="1">
    <citation type="submission" date="2022-03" db="EMBL/GenBank/DDBJ databases">
        <authorList>
            <person name="Woo C.Y."/>
        </authorList>
    </citation>
    <scope>NUCLEOTIDE SEQUENCE</scope>
    <source>
        <strain evidence="8">CYS-01</strain>
    </source>
</reference>
<evidence type="ECO:0000256" key="2">
    <source>
        <dbReference type="ARBA" id="ARBA00006577"/>
    </source>
</evidence>
<proteinExistence type="inferred from homology"/>
<evidence type="ECO:0000313" key="9">
    <source>
        <dbReference type="Proteomes" id="UP001165460"/>
    </source>
</evidence>
<evidence type="ECO:0000256" key="6">
    <source>
        <dbReference type="RuleBase" id="RU003915"/>
    </source>
</evidence>
<dbReference type="SUPFAM" id="SSF54534">
    <property type="entry name" value="FKBP-like"/>
    <property type="match status" value="2"/>
</dbReference>
<evidence type="ECO:0000256" key="5">
    <source>
        <dbReference type="PROSITE-ProRule" id="PRU00277"/>
    </source>
</evidence>
<dbReference type="InterPro" id="IPR001179">
    <property type="entry name" value="PPIase_FKBP_dom"/>
</dbReference>
<name>A0ABS9ZS49_9SPHI</name>
<evidence type="ECO:0000256" key="3">
    <source>
        <dbReference type="ARBA" id="ARBA00023110"/>
    </source>
</evidence>
<evidence type="ECO:0000256" key="1">
    <source>
        <dbReference type="ARBA" id="ARBA00000971"/>
    </source>
</evidence>
<keyword evidence="9" id="KW-1185">Reference proteome</keyword>
<sequence length="284" mass="31454">MRKIFLYTAILLVSFVVFNSCTKEYESIESVDKAKIEAYIKKNNLLMKDTLGFYYQIIDEGTGNFLKNTDSVLYDFDIKSLDGQVYQSNDVYSNNGTYVGYVTSPGAFRTVMYKLKRGGHAKIIIPSYLAFGKNGNGNIPSNEVIVTDLKIFKEASQIELDENRIKAFLTANNITNAVRHSSGIYYQVITPGTGTDVIDDYSTLEVKYIGKLLNGTTFDSSDSFSTTLNGVISGWRTILPLFTSGAKVRIFLPSKYGYGSASTGAITPNSVLDFTIDITKVTNE</sequence>
<gene>
    <name evidence="8" type="ORF">MMF97_00555</name>
</gene>
<protein>
    <recommendedName>
        <fullName evidence="6">Peptidyl-prolyl cis-trans isomerase</fullName>
        <ecNumber evidence="6">5.2.1.8</ecNumber>
    </recommendedName>
</protein>
<feature type="domain" description="PPIase FKBP-type" evidence="7">
    <location>
        <begin position="69"/>
        <end position="155"/>
    </location>
</feature>
<accession>A0ABS9ZS49</accession>
<dbReference type="PANTHER" id="PTHR43811:SF19">
    <property type="entry name" value="39 KDA FK506-BINDING NUCLEAR PROTEIN"/>
    <property type="match status" value="1"/>
</dbReference>
<dbReference type="Proteomes" id="UP001165460">
    <property type="component" value="Unassembled WGS sequence"/>
</dbReference>
<dbReference type="EMBL" id="JALGBH010000001">
    <property type="protein sequence ID" value="MCJ0741178.1"/>
    <property type="molecule type" value="Genomic_DNA"/>
</dbReference>
<dbReference type="Gene3D" id="3.10.50.40">
    <property type="match status" value="2"/>
</dbReference>
<keyword evidence="4 5" id="KW-0413">Isomerase</keyword>
<dbReference type="EC" id="5.2.1.8" evidence="6"/>
<comment type="catalytic activity">
    <reaction evidence="1 5 6">
        <text>[protein]-peptidylproline (omega=180) = [protein]-peptidylproline (omega=0)</text>
        <dbReference type="Rhea" id="RHEA:16237"/>
        <dbReference type="Rhea" id="RHEA-COMP:10747"/>
        <dbReference type="Rhea" id="RHEA-COMP:10748"/>
        <dbReference type="ChEBI" id="CHEBI:83833"/>
        <dbReference type="ChEBI" id="CHEBI:83834"/>
        <dbReference type="EC" id="5.2.1.8"/>
    </reaction>
</comment>
<dbReference type="Pfam" id="PF00254">
    <property type="entry name" value="FKBP_C"/>
    <property type="match status" value="2"/>
</dbReference>
<feature type="domain" description="PPIase FKBP-type" evidence="7">
    <location>
        <begin position="201"/>
        <end position="282"/>
    </location>
</feature>
<evidence type="ECO:0000313" key="8">
    <source>
        <dbReference type="EMBL" id="MCJ0741178.1"/>
    </source>
</evidence>